<feature type="transmembrane region" description="Helical" evidence="6">
    <location>
        <begin position="407"/>
        <end position="426"/>
    </location>
</feature>
<keyword evidence="4 6" id="KW-1133">Transmembrane helix</keyword>
<evidence type="ECO:0000256" key="4">
    <source>
        <dbReference type="ARBA" id="ARBA00022989"/>
    </source>
</evidence>
<evidence type="ECO:0000256" key="5">
    <source>
        <dbReference type="ARBA" id="ARBA00023136"/>
    </source>
</evidence>
<dbReference type="Gene3D" id="1.20.1740.10">
    <property type="entry name" value="Amino acid/polyamine transporter I"/>
    <property type="match status" value="1"/>
</dbReference>
<proteinExistence type="predicted"/>
<feature type="transmembrane region" description="Helical" evidence="6">
    <location>
        <begin position="153"/>
        <end position="174"/>
    </location>
</feature>
<feature type="transmembrane region" description="Helical" evidence="6">
    <location>
        <begin position="186"/>
        <end position="209"/>
    </location>
</feature>
<feature type="transmembrane region" description="Helical" evidence="6">
    <location>
        <begin position="282"/>
        <end position="305"/>
    </location>
</feature>
<dbReference type="Pfam" id="PF13520">
    <property type="entry name" value="AA_permease_2"/>
    <property type="match status" value="1"/>
</dbReference>
<dbReference type="PIRSF" id="PIRSF006060">
    <property type="entry name" value="AA_transporter"/>
    <property type="match status" value="1"/>
</dbReference>
<dbReference type="Proteomes" id="UP001610990">
    <property type="component" value="Unassembled WGS sequence"/>
</dbReference>
<evidence type="ECO:0000256" key="3">
    <source>
        <dbReference type="ARBA" id="ARBA00022692"/>
    </source>
</evidence>
<evidence type="ECO:0000256" key="2">
    <source>
        <dbReference type="ARBA" id="ARBA00022475"/>
    </source>
</evidence>
<keyword evidence="5 6" id="KW-0472">Membrane</keyword>
<keyword evidence="8" id="KW-1185">Reference proteome</keyword>
<evidence type="ECO:0000256" key="1">
    <source>
        <dbReference type="ARBA" id="ARBA00004651"/>
    </source>
</evidence>
<sequence>MTAAEPAGLAPRLSLLSVVTFGLAYMSPSLVMVIFGVIAAASAGTAPTAFVLATGAILLTALSYAKMARHHPASGSAYVYARKQLNSPIGFLVGWSILLDYLFLPMVAWLVQSVYLNAQFPAVPVWAWMLINAGLTTLINIFGVVLSDRVNRVLTGLAVFLVLLFAAYCLVYLGHHRPTSYTAPVWNAHTSLGGVSTAAAVAAYSYLGFDAVTTLSEETLDAERTIPRAVVLVIAIGGVLFAVVAYLMQLVHAGGVFGDPQVAGYTMSIQVGGVFFADWTNLAGIVGGFASGLAVQLGSSRLLFVMGRDGVLPKRFFGALNARTGTPVRCLLVTGAMCVVGLGLSVETATSFINFGALLGFTVVNVCVIAYFVRNRRTRRVGVLGYAVLPASGACVTVYLLTRLSTVALAIGACWLVCGFVCLLWLTRGFRRPTPEFRPADTHADPNPATEPSAA</sequence>
<dbReference type="PANTHER" id="PTHR42770">
    <property type="entry name" value="AMINO ACID TRANSPORTER-RELATED"/>
    <property type="match status" value="1"/>
</dbReference>
<dbReference type="InterPro" id="IPR002293">
    <property type="entry name" value="AA/rel_permease1"/>
</dbReference>
<feature type="transmembrane region" description="Helical" evidence="6">
    <location>
        <begin position="352"/>
        <end position="374"/>
    </location>
</feature>
<keyword evidence="3 6" id="KW-0812">Transmembrane</keyword>
<gene>
    <name evidence="7" type="ORF">ACH4GP_33940</name>
</gene>
<dbReference type="RefSeq" id="WP_397676345.1">
    <property type="nucleotide sequence ID" value="NZ_JBIRFW010000003.1"/>
</dbReference>
<accession>A0ABW7RML2</accession>
<feature type="transmembrane region" description="Helical" evidence="6">
    <location>
        <begin position="49"/>
        <end position="68"/>
    </location>
</feature>
<keyword evidence="2" id="KW-1003">Cell membrane</keyword>
<name>A0ABW7RML2_9ACTN</name>
<dbReference type="InterPro" id="IPR050367">
    <property type="entry name" value="APC_superfamily"/>
</dbReference>
<feature type="transmembrane region" description="Helical" evidence="6">
    <location>
        <begin position="89"/>
        <end position="111"/>
    </location>
</feature>
<feature type="transmembrane region" description="Helical" evidence="6">
    <location>
        <begin position="229"/>
        <end position="248"/>
    </location>
</feature>
<protein>
    <submittedName>
        <fullName evidence="7">APC family permease</fullName>
    </submittedName>
</protein>
<feature type="transmembrane region" description="Helical" evidence="6">
    <location>
        <begin position="326"/>
        <end position="346"/>
    </location>
</feature>
<dbReference type="PANTHER" id="PTHR42770:SF8">
    <property type="entry name" value="PUTRESCINE IMPORTER PUUP"/>
    <property type="match status" value="1"/>
</dbReference>
<feature type="transmembrane region" description="Helical" evidence="6">
    <location>
        <begin position="21"/>
        <end position="43"/>
    </location>
</feature>
<comment type="caution">
    <text evidence="7">The sequence shown here is derived from an EMBL/GenBank/DDBJ whole genome shotgun (WGS) entry which is preliminary data.</text>
</comment>
<organism evidence="7 8">
    <name type="scientific">Streptomyces celluloflavus</name>
    <dbReference type="NCBI Taxonomy" id="58344"/>
    <lineage>
        <taxon>Bacteria</taxon>
        <taxon>Bacillati</taxon>
        <taxon>Actinomycetota</taxon>
        <taxon>Actinomycetes</taxon>
        <taxon>Kitasatosporales</taxon>
        <taxon>Streptomycetaceae</taxon>
        <taxon>Streptomyces</taxon>
    </lineage>
</organism>
<evidence type="ECO:0000313" key="8">
    <source>
        <dbReference type="Proteomes" id="UP001610990"/>
    </source>
</evidence>
<feature type="transmembrane region" description="Helical" evidence="6">
    <location>
        <begin position="123"/>
        <end position="146"/>
    </location>
</feature>
<evidence type="ECO:0000256" key="6">
    <source>
        <dbReference type="SAM" id="Phobius"/>
    </source>
</evidence>
<evidence type="ECO:0000313" key="7">
    <source>
        <dbReference type="EMBL" id="MFH8589320.1"/>
    </source>
</evidence>
<feature type="transmembrane region" description="Helical" evidence="6">
    <location>
        <begin position="381"/>
        <end position="401"/>
    </location>
</feature>
<dbReference type="EMBL" id="JBIRGH010000031">
    <property type="protein sequence ID" value="MFH8589320.1"/>
    <property type="molecule type" value="Genomic_DNA"/>
</dbReference>
<comment type="subcellular location">
    <subcellularLocation>
        <location evidence="1">Cell membrane</location>
        <topology evidence="1">Multi-pass membrane protein</topology>
    </subcellularLocation>
</comment>
<reference evidence="7 8" key="1">
    <citation type="submission" date="2024-10" db="EMBL/GenBank/DDBJ databases">
        <title>The Natural Products Discovery Center: Release of the First 8490 Sequenced Strains for Exploring Actinobacteria Biosynthetic Diversity.</title>
        <authorList>
            <person name="Kalkreuter E."/>
            <person name="Kautsar S.A."/>
            <person name="Yang D."/>
            <person name="Bader C.D."/>
            <person name="Teijaro C.N."/>
            <person name="Fluegel L."/>
            <person name="Davis C.M."/>
            <person name="Simpson J.R."/>
            <person name="Lauterbach L."/>
            <person name="Steele A.D."/>
            <person name="Gui C."/>
            <person name="Meng S."/>
            <person name="Li G."/>
            <person name="Viehrig K."/>
            <person name="Ye F."/>
            <person name="Su P."/>
            <person name="Kiefer A.F."/>
            <person name="Nichols A."/>
            <person name="Cepeda A.J."/>
            <person name="Yan W."/>
            <person name="Fan B."/>
            <person name="Jiang Y."/>
            <person name="Adhikari A."/>
            <person name="Zheng C.-J."/>
            <person name="Schuster L."/>
            <person name="Cowan T.M."/>
            <person name="Smanski M.J."/>
            <person name="Chevrette M.G."/>
            <person name="De Carvalho L.P.S."/>
            <person name="Shen B."/>
        </authorList>
    </citation>
    <scope>NUCLEOTIDE SEQUENCE [LARGE SCALE GENOMIC DNA]</scope>
    <source>
        <strain evidence="7 8">NPDC018013</strain>
    </source>
</reference>